<feature type="transmembrane region" description="Helical" evidence="10">
    <location>
        <begin position="274"/>
        <end position="293"/>
    </location>
</feature>
<evidence type="ECO:0000256" key="10">
    <source>
        <dbReference type="SAM" id="Phobius"/>
    </source>
</evidence>
<evidence type="ECO:0000256" key="6">
    <source>
        <dbReference type="ARBA" id="ARBA00022989"/>
    </source>
</evidence>
<feature type="transmembrane region" description="Helical" evidence="10">
    <location>
        <begin position="232"/>
        <end position="254"/>
    </location>
</feature>
<dbReference type="InterPro" id="IPR048279">
    <property type="entry name" value="MdtK-like"/>
</dbReference>
<keyword evidence="7" id="KW-0406">Ion transport</keyword>
<keyword evidence="5 10" id="KW-0812">Transmembrane</keyword>
<dbReference type="GO" id="GO:0005886">
    <property type="term" value="C:plasma membrane"/>
    <property type="evidence" value="ECO:0007669"/>
    <property type="project" value="UniProtKB-SubCell"/>
</dbReference>
<feature type="transmembrane region" description="Helical" evidence="10">
    <location>
        <begin position="157"/>
        <end position="178"/>
    </location>
</feature>
<evidence type="ECO:0000256" key="5">
    <source>
        <dbReference type="ARBA" id="ARBA00022692"/>
    </source>
</evidence>
<accession>A0A8J8MVA9</accession>
<evidence type="ECO:0000256" key="4">
    <source>
        <dbReference type="ARBA" id="ARBA00022475"/>
    </source>
</evidence>
<dbReference type="Proteomes" id="UP000679284">
    <property type="component" value="Chromosome"/>
</dbReference>
<organism evidence="11 12">
    <name type="scientific">Falsirhodobacter algicola</name>
    <dbReference type="NCBI Taxonomy" id="2692330"/>
    <lineage>
        <taxon>Bacteria</taxon>
        <taxon>Pseudomonadati</taxon>
        <taxon>Pseudomonadota</taxon>
        <taxon>Alphaproteobacteria</taxon>
        <taxon>Rhodobacterales</taxon>
        <taxon>Paracoccaceae</taxon>
        <taxon>Falsirhodobacter</taxon>
    </lineage>
</organism>
<dbReference type="InterPro" id="IPR002528">
    <property type="entry name" value="MATE_fam"/>
</dbReference>
<dbReference type="RefSeq" id="WP_211785199.1">
    <property type="nucleotide sequence ID" value="NZ_CP047289.1"/>
</dbReference>
<dbReference type="GO" id="GO:0042910">
    <property type="term" value="F:xenobiotic transmembrane transporter activity"/>
    <property type="evidence" value="ECO:0007669"/>
    <property type="project" value="InterPro"/>
</dbReference>
<dbReference type="PANTHER" id="PTHR43298">
    <property type="entry name" value="MULTIDRUG RESISTANCE PROTEIN NORM-RELATED"/>
    <property type="match status" value="1"/>
</dbReference>
<evidence type="ECO:0000256" key="1">
    <source>
        <dbReference type="ARBA" id="ARBA00004429"/>
    </source>
</evidence>
<dbReference type="PANTHER" id="PTHR43298:SF2">
    <property type="entry name" value="FMN_FAD EXPORTER YEEO-RELATED"/>
    <property type="match status" value="1"/>
</dbReference>
<evidence type="ECO:0000256" key="8">
    <source>
        <dbReference type="ARBA" id="ARBA00023136"/>
    </source>
</evidence>
<proteinExistence type="predicted"/>
<keyword evidence="8 10" id="KW-0472">Membrane</keyword>
<sequence length="446" mass="46533">MTRAEHIRATLTLGLPLIGSNLAQMSLHVSDSVMLGRYGVEELAAVVLGTSMFFVTFILGAGFGQAVMPMVASALGRGDEAQVRRDARMGLWLSIGYGICIYPLFWFSGPILVAAGQNPAVAALTQEFLRIAGAGMAPALLVMVFKSYLAALGKTQVVLWSTLAAVVLNIAVGWPLIFGHLGLPELGVRGAAIASLAVQALNVGVLGGYAARHPDLRRFELFRRFWRPDWPALWQVARLGAPIGATGLAEAGLFQATALMMGWIGTVELASHGIALEIAAMSYMVHLGVASAATIRVARFHGQGAPGLMRQASVAAIGISVAVGIAVVALFLSVPGVIIGLFLSAGNPATPAIIAYGSGLLALAALFQFADAMQAIALGMLRGLKDTQVPMVLAIVSYWGVGLPAGYILGFPLGFGGHGLWLGLVVGLGLAAVMLMTRFWRRAPAA</sequence>
<feature type="transmembrane region" description="Helical" evidence="10">
    <location>
        <begin position="349"/>
        <end position="370"/>
    </location>
</feature>
<feature type="transmembrane region" description="Helical" evidence="10">
    <location>
        <begin position="190"/>
        <end position="211"/>
    </location>
</feature>
<evidence type="ECO:0000313" key="11">
    <source>
        <dbReference type="EMBL" id="QUS36983.1"/>
    </source>
</evidence>
<keyword evidence="12" id="KW-1185">Reference proteome</keyword>
<evidence type="ECO:0000313" key="12">
    <source>
        <dbReference type="Proteomes" id="UP000679284"/>
    </source>
</evidence>
<dbReference type="GO" id="GO:0015297">
    <property type="term" value="F:antiporter activity"/>
    <property type="evidence" value="ECO:0007669"/>
    <property type="project" value="UniProtKB-KW"/>
</dbReference>
<feature type="transmembrane region" description="Helical" evidence="10">
    <location>
        <begin position="314"/>
        <end position="343"/>
    </location>
</feature>
<protein>
    <recommendedName>
        <fullName evidence="9">Multidrug-efflux transporter</fullName>
    </recommendedName>
</protein>
<feature type="transmembrane region" description="Helical" evidence="10">
    <location>
        <begin position="7"/>
        <end position="23"/>
    </location>
</feature>
<comment type="subcellular location">
    <subcellularLocation>
        <location evidence="1">Cell inner membrane</location>
        <topology evidence="1">Multi-pass membrane protein</topology>
    </subcellularLocation>
</comment>
<dbReference type="CDD" id="cd13131">
    <property type="entry name" value="MATE_NorM_like"/>
    <property type="match status" value="1"/>
</dbReference>
<reference evidence="11" key="1">
    <citation type="submission" date="2020-01" db="EMBL/GenBank/DDBJ databases">
        <authorList>
            <person name="Yang Y."/>
            <person name="Kwon Y.M."/>
        </authorList>
    </citation>
    <scope>NUCLEOTIDE SEQUENCE</scope>
    <source>
        <strain evidence="11">PG104</strain>
    </source>
</reference>
<feature type="transmembrane region" description="Helical" evidence="10">
    <location>
        <begin position="391"/>
        <end position="413"/>
    </location>
</feature>
<feature type="transmembrane region" description="Helical" evidence="10">
    <location>
        <begin position="89"/>
        <end position="108"/>
    </location>
</feature>
<keyword evidence="4" id="KW-1003">Cell membrane</keyword>
<dbReference type="AlphaFoldDB" id="A0A8J8MVA9"/>
<keyword evidence="2" id="KW-0813">Transport</keyword>
<feature type="transmembrane region" description="Helical" evidence="10">
    <location>
        <begin position="419"/>
        <end position="440"/>
    </location>
</feature>
<evidence type="ECO:0000256" key="9">
    <source>
        <dbReference type="ARBA" id="ARBA00031636"/>
    </source>
</evidence>
<dbReference type="PIRSF" id="PIRSF006603">
    <property type="entry name" value="DinF"/>
    <property type="match status" value="1"/>
</dbReference>
<evidence type="ECO:0000256" key="3">
    <source>
        <dbReference type="ARBA" id="ARBA00022449"/>
    </source>
</evidence>
<dbReference type="EMBL" id="CP047289">
    <property type="protein sequence ID" value="QUS36983.1"/>
    <property type="molecule type" value="Genomic_DNA"/>
</dbReference>
<dbReference type="InterPro" id="IPR050222">
    <property type="entry name" value="MATE_MdtK"/>
</dbReference>
<name>A0A8J8MVA9_9RHOB</name>
<dbReference type="Pfam" id="PF01554">
    <property type="entry name" value="MatE"/>
    <property type="match status" value="2"/>
</dbReference>
<feature type="transmembrane region" description="Helical" evidence="10">
    <location>
        <begin position="128"/>
        <end position="145"/>
    </location>
</feature>
<evidence type="ECO:0000256" key="2">
    <source>
        <dbReference type="ARBA" id="ARBA00022448"/>
    </source>
</evidence>
<dbReference type="GO" id="GO:0006811">
    <property type="term" value="P:monoatomic ion transport"/>
    <property type="evidence" value="ECO:0007669"/>
    <property type="project" value="UniProtKB-KW"/>
</dbReference>
<keyword evidence="6 10" id="KW-1133">Transmembrane helix</keyword>
<dbReference type="NCBIfam" id="TIGR00797">
    <property type="entry name" value="matE"/>
    <property type="match status" value="1"/>
</dbReference>
<keyword evidence="3" id="KW-0050">Antiport</keyword>
<feature type="transmembrane region" description="Helical" evidence="10">
    <location>
        <begin position="43"/>
        <end position="68"/>
    </location>
</feature>
<dbReference type="KEGG" id="fap:GR316_10815"/>
<evidence type="ECO:0000256" key="7">
    <source>
        <dbReference type="ARBA" id="ARBA00023065"/>
    </source>
</evidence>
<gene>
    <name evidence="11" type="ORF">GR316_10815</name>
</gene>